<reference evidence="1 2" key="1">
    <citation type="submission" date="2023-08" db="EMBL/GenBank/DDBJ databases">
        <authorList>
            <person name="Palmer J.M."/>
        </authorList>
    </citation>
    <scope>NUCLEOTIDE SEQUENCE [LARGE SCALE GENOMIC DNA]</scope>
    <source>
        <strain evidence="1 2">TWF481</strain>
    </source>
</reference>
<dbReference type="EMBL" id="JAVHJL010000005">
    <property type="protein sequence ID" value="KAK6503815.1"/>
    <property type="molecule type" value="Genomic_DNA"/>
</dbReference>
<evidence type="ECO:0000313" key="2">
    <source>
        <dbReference type="Proteomes" id="UP001370758"/>
    </source>
</evidence>
<dbReference type="Proteomes" id="UP001370758">
    <property type="component" value="Unassembled WGS sequence"/>
</dbReference>
<sequence>MARSRVGREAIPFVGKLQRCGMRFMGFILPVHKDSKICPCVKYQLWCELSSEVIPDLRIRARVHETTPYKLN</sequence>
<dbReference type="AlphaFoldDB" id="A0AAV9WAN9"/>
<evidence type="ECO:0000313" key="1">
    <source>
        <dbReference type="EMBL" id="KAK6503815.1"/>
    </source>
</evidence>
<organism evidence="1 2">
    <name type="scientific">Arthrobotrys musiformis</name>
    <dbReference type="NCBI Taxonomy" id="47236"/>
    <lineage>
        <taxon>Eukaryota</taxon>
        <taxon>Fungi</taxon>
        <taxon>Dikarya</taxon>
        <taxon>Ascomycota</taxon>
        <taxon>Pezizomycotina</taxon>
        <taxon>Orbiliomycetes</taxon>
        <taxon>Orbiliales</taxon>
        <taxon>Orbiliaceae</taxon>
        <taxon>Arthrobotrys</taxon>
    </lineage>
</organism>
<protein>
    <submittedName>
        <fullName evidence="1">Uncharacterized protein</fullName>
    </submittedName>
</protein>
<keyword evidence="2" id="KW-1185">Reference proteome</keyword>
<comment type="caution">
    <text evidence="1">The sequence shown here is derived from an EMBL/GenBank/DDBJ whole genome shotgun (WGS) entry which is preliminary data.</text>
</comment>
<name>A0AAV9WAN9_9PEZI</name>
<accession>A0AAV9WAN9</accession>
<proteinExistence type="predicted"/>
<gene>
    <name evidence="1" type="ORF">TWF481_008821</name>
</gene>